<dbReference type="RefSeq" id="WP_218143894.1">
    <property type="nucleotide sequence ID" value="NZ_FOCP01000001.1"/>
</dbReference>
<accession>A0A1H8AP60</accession>
<dbReference type="Pfam" id="PF19266">
    <property type="entry name" value="CIS_tube"/>
    <property type="match status" value="1"/>
</dbReference>
<protein>
    <recommendedName>
        <fullName evidence="1">Contractile injection system tube protein N-terminal domain-containing protein</fullName>
    </recommendedName>
</protein>
<organism evidence="2 3">
    <name type="scientific">Nitrosomonas marina</name>
    <dbReference type="NCBI Taxonomy" id="917"/>
    <lineage>
        <taxon>Bacteria</taxon>
        <taxon>Pseudomonadati</taxon>
        <taxon>Pseudomonadota</taxon>
        <taxon>Betaproteobacteria</taxon>
        <taxon>Nitrosomonadales</taxon>
        <taxon>Nitrosomonadaceae</taxon>
        <taxon>Nitrosomonas</taxon>
    </lineage>
</organism>
<proteinExistence type="predicted"/>
<evidence type="ECO:0000259" key="1">
    <source>
        <dbReference type="Pfam" id="PF19266"/>
    </source>
</evidence>
<dbReference type="Proteomes" id="UP000199459">
    <property type="component" value="Unassembled WGS sequence"/>
</dbReference>
<dbReference type="EMBL" id="FOCP01000001">
    <property type="protein sequence ID" value="SEM71608.1"/>
    <property type="molecule type" value="Genomic_DNA"/>
</dbReference>
<evidence type="ECO:0000313" key="3">
    <source>
        <dbReference type="Proteomes" id="UP000199459"/>
    </source>
</evidence>
<reference evidence="2 3" key="1">
    <citation type="submission" date="2016-10" db="EMBL/GenBank/DDBJ databases">
        <authorList>
            <person name="de Groot N.N."/>
        </authorList>
    </citation>
    <scope>NUCLEOTIDE SEQUENCE [LARGE SCALE GENOMIC DNA]</scope>
    <source>
        <strain evidence="2 3">Nm22</strain>
    </source>
</reference>
<dbReference type="STRING" id="917.SAMN05216326_11123"/>
<name>A0A1H8AP60_9PROT</name>
<dbReference type="AlphaFoldDB" id="A0A1H8AP60"/>
<evidence type="ECO:0000313" key="2">
    <source>
        <dbReference type="EMBL" id="SEM71608.1"/>
    </source>
</evidence>
<gene>
    <name evidence="2" type="ORF">SAMN05216325_101219</name>
</gene>
<feature type="domain" description="Contractile injection system tube protein N-terminal" evidence="1">
    <location>
        <begin position="24"/>
        <end position="188"/>
    </location>
</feature>
<sequence>MALINLTRGILIEYGLSIPPLVLQFEFNPQTLSRTRSINIVTGNAPGTRGGYDFALPTETPRVAQGVTIEPEQFSMQILIDATDRMSDPSSPGHGPAVAFGIEPELDTLRSMVEPKTQGPGGVQMLSSLGLGGNKAFQRDEHPSVLLLIWGTHVLPVFLTSVQVEEVAHLPTLMPYRANVTLSFQVIESNNPFYQVEKIRQTAGAAINLASGVSVSFSASFGASF</sequence>
<dbReference type="InterPro" id="IPR045361">
    <property type="entry name" value="CIS_tube_prot_N"/>
</dbReference>